<dbReference type="CDD" id="cd02947">
    <property type="entry name" value="TRX_family"/>
    <property type="match status" value="1"/>
</dbReference>
<dbReference type="Gene3D" id="3.40.30.10">
    <property type="entry name" value="Glutaredoxin"/>
    <property type="match status" value="1"/>
</dbReference>
<dbReference type="Proteomes" id="UP000321353">
    <property type="component" value="Chromosome"/>
</dbReference>
<dbReference type="PROSITE" id="PS51354">
    <property type="entry name" value="GLUTAREDOXIN_2"/>
    <property type="match status" value="1"/>
</dbReference>
<name>A0A5B9MDF3_9BACT</name>
<dbReference type="EMBL" id="CP036264">
    <property type="protein sequence ID" value="QEF98813.1"/>
    <property type="molecule type" value="Genomic_DNA"/>
</dbReference>
<organism evidence="3 4">
    <name type="scientific">Stieleria maiorica</name>
    <dbReference type="NCBI Taxonomy" id="2795974"/>
    <lineage>
        <taxon>Bacteria</taxon>
        <taxon>Pseudomonadati</taxon>
        <taxon>Planctomycetota</taxon>
        <taxon>Planctomycetia</taxon>
        <taxon>Pirellulales</taxon>
        <taxon>Pirellulaceae</taxon>
        <taxon>Stieleria</taxon>
    </lineage>
</organism>
<evidence type="ECO:0000256" key="1">
    <source>
        <dbReference type="SAM" id="MobiDB-lite"/>
    </source>
</evidence>
<feature type="region of interest" description="Disordered" evidence="1">
    <location>
        <begin position="33"/>
        <end position="63"/>
    </location>
</feature>
<evidence type="ECO:0000313" key="3">
    <source>
        <dbReference type="EMBL" id="QEF98813.1"/>
    </source>
</evidence>
<dbReference type="KEGG" id="smam:Mal15_28700"/>
<proteinExistence type="predicted"/>
<keyword evidence="4" id="KW-1185">Reference proteome</keyword>
<dbReference type="InterPro" id="IPR013766">
    <property type="entry name" value="Thioredoxin_domain"/>
</dbReference>
<dbReference type="PROSITE" id="PS51352">
    <property type="entry name" value="THIOREDOXIN_2"/>
    <property type="match status" value="1"/>
</dbReference>
<evidence type="ECO:0000313" key="4">
    <source>
        <dbReference type="Proteomes" id="UP000321353"/>
    </source>
</evidence>
<dbReference type="PANTHER" id="PTHR45663:SF11">
    <property type="entry name" value="GEO12009P1"/>
    <property type="match status" value="1"/>
</dbReference>
<reference evidence="3 4" key="1">
    <citation type="submission" date="2019-02" db="EMBL/GenBank/DDBJ databases">
        <title>Planctomycetal bacteria perform biofilm scaping via a novel small molecule.</title>
        <authorList>
            <person name="Jeske O."/>
            <person name="Boedeker C."/>
            <person name="Wiegand S."/>
            <person name="Breitling P."/>
            <person name="Kallscheuer N."/>
            <person name="Jogler M."/>
            <person name="Rohde M."/>
            <person name="Petersen J."/>
            <person name="Medema M.H."/>
            <person name="Surup F."/>
            <person name="Jogler C."/>
        </authorList>
    </citation>
    <scope>NUCLEOTIDE SEQUENCE [LARGE SCALE GENOMIC DNA]</scope>
    <source>
        <strain evidence="3 4">Mal15</strain>
    </source>
</reference>
<dbReference type="InterPro" id="IPR036249">
    <property type="entry name" value="Thioredoxin-like_sf"/>
</dbReference>
<accession>A0A5B9MDF3</accession>
<protein>
    <submittedName>
        <fullName evidence="3">Thioredoxin</fullName>
    </submittedName>
</protein>
<dbReference type="AlphaFoldDB" id="A0A5B9MDF3"/>
<gene>
    <name evidence="3" type="primary">trxA_1</name>
    <name evidence="3" type="ORF">Mal15_28700</name>
</gene>
<evidence type="ECO:0000259" key="2">
    <source>
        <dbReference type="PROSITE" id="PS51352"/>
    </source>
</evidence>
<feature type="domain" description="Thioredoxin" evidence="2">
    <location>
        <begin position="27"/>
        <end position="156"/>
    </location>
</feature>
<dbReference type="GO" id="GO:0015035">
    <property type="term" value="F:protein-disulfide reductase activity"/>
    <property type="evidence" value="ECO:0007669"/>
    <property type="project" value="TreeGrafter"/>
</dbReference>
<dbReference type="SUPFAM" id="SSF52833">
    <property type="entry name" value="Thioredoxin-like"/>
    <property type="match status" value="1"/>
</dbReference>
<sequence length="179" mass="19498">MKQLVPLAILSVGCLIYLVSSSDLQLTDWADPSASAGLSDDDSDRGTNEASAASRDEFFDSDPISGESPKLVLMKFGAPWCPPCRMIDKELRKLGRTNLPVEIRKIDVDERPQMAERYGVSSIPRLILLQDGRKIGDAVGYQSAEDLSQWIRENASAEALAGEKRSAGPAAVQANPFFK</sequence>
<dbReference type="PANTHER" id="PTHR45663">
    <property type="entry name" value="GEO12009P1"/>
    <property type="match status" value="1"/>
</dbReference>
<dbReference type="GO" id="GO:0045454">
    <property type="term" value="P:cell redox homeostasis"/>
    <property type="evidence" value="ECO:0007669"/>
    <property type="project" value="TreeGrafter"/>
</dbReference>
<dbReference type="RefSeq" id="WP_147868301.1">
    <property type="nucleotide sequence ID" value="NZ_CP036264.1"/>
</dbReference>
<dbReference type="GO" id="GO:0005829">
    <property type="term" value="C:cytosol"/>
    <property type="evidence" value="ECO:0007669"/>
    <property type="project" value="TreeGrafter"/>
</dbReference>
<dbReference type="Pfam" id="PF00085">
    <property type="entry name" value="Thioredoxin"/>
    <property type="match status" value="1"/>
</dbReference>